<dbReference type="RefSeq" id="WP_012878183.1">
    <property type="nucleotide sequence ID" value="NC_013530.1"/>
</dbReference>
<organism evidence="1 2">
    <name type="scientific">Xylanimonas cellulosilytica (strain DSM 15894 / JCM 12276 / CECT 5975 / KCTC 9989 / LMG 20990 / NBRC 107835 / XIL07)</name>
    <dbReference type="NCBI Taxonomy" id="446471"/>
    <lineage>
        <taxon>Bacteria</taxon>
        <taxon>Bacillati</taxon>
        <taxon>Actinomycetota</taxon>
        <taxon>Actinomycetes</taxon>
        <taxon>Micrococcales</taxon>
        <taxon>Promicromonosporaceae</taxon>
        <taxon>Xylanimonas</taxon>
    </lineage>
</organism>
<sequence length="352" mass="37463">MKSSLITHRLRPQRMTGTPLPTGAVVVGHLGAVQSQLHDMSLWSLSGRSGLTRAELAAEFAAGAFLRTHVLRPTWHHVLTADLPDLLELTAERVRRSLDTGGRTWGLPAAERHAAADIAVDAVRADGPLTRAEVGARLLAAGCTGPDGTWGSIPLGSVLAEAELRGAVGSGPMRGKQHTYRALDLPPSSRTPDERLAWLASTYVRGHGPSRPEDLAWWATLPITVARRAFALAPLRPVTLAGVDLFTADDAEPVADEVPAALLLPNYDELISYRRDPGDWGPQGTDAVLRAQGLVLFDGALAGSWTRTESASAVRVEVTTPVRVTRRAAAALEAEAARFGRFAGLPAKLVLP</sequence>
<dbReference type="eggNOG" id="ENOG5031QNY">
    <property type="taxonomic scope" value="Bacteria"/>
</dbReference>
<dbReference type="Pfam" id="PF06224">
    <property type="entry name" value="AlkZ-like"/>
    <property type="match status" value="1"/>
</dbReference>
<dbReference type="Proteomes" id="UP000002255">
    <property type="component" value="Chromosome"/>
</dbReference>
<keyword evidence="2" id="KW-1185">Reference proteome</keyword>
<dbReference type="OrthoDB" id="9148135at2"/>
<dbReference type="HOGENOM" id="CLU_047003_0_0_11"/>
<protein>
    <recommendedName>
        <fullName evidence="3">Winged helix DNA-binding domain-containing protein</fullName>
    </recommendedName>
</protein>
<name>D1BRI6_XYLCX</name>
<evidence type="ECO:0000313" key="2">
    <source>
        <dbReference type="Proteomes" id="UP000002255"/>
    </source>
</evidence>
<dbReference type="PANTHER" id="PTHR38479:SF2">
    <property type="entry name" value="WINGED HELIX DNA-BINDING DOMAIN-CONTAINING PROTEIN"/>
    <property type="match status" value="1"/>
</dbReference>
<dbReference type="STRING" id="446471.Xcel_1410"/>
<dbReference type="AlphaFoldDB" id="D1BRI6"/>
<dbReference type="KEGG" id="xce:Xcel_1410"/>
<proteinExistence type="predicted"/>
<accession>D1BRI6</accession>
<gene>
    <name evidence="1" type="ordered locus">Xcel_1410</name>
</gene>
<evidence type="ECO:0000313" key="1">
    <source>
        <dbReference type="EMBL" id="ACZ30441.1"/>
    </source>
</evidence>
<dbReference type="EMBL" id="CP001821">
    <property type="protein sequence ID" value="ACZ30441.1"/>
    <property type="molecule type" value="Genomic_DNA"/>
</dbReference>
<evidence type="ECO:0008006" key="3">
    <source>
        <dbReference type="Google" id="ProtNLM"/>
    </source>
</evidence>
<dbReference type="PANTHER" id="PTHR38479">
    <property type="entry name" value="LMO0824 PROTEIN"/>
    <property type="match status" value="1"/>
</dbReference>
<reference evidence="1 2" key="2">
    <citation type="journal article" date="2010" name="Stand. Genomic Sci.">
        <title>Complete genome sequence of Xylanimonas cellulosilytica type strain (XIL07).</title>
        <authorList>
            <person name="Foster B."/>
            <person name="Pukall R."/>
            <person name="Abt B."/>
            <person name="Nolan M."/>
            <person name="Glavina Del Rio T."/>
            <person name="Chen F."/>
            <person name="Lucas S."/>
            <person name="Tice H."/>
            <person name="Pitluck S."/>
            <person name="Cheng J.-F."/>
            <person name="Chertkov O."/>
            <person name="Brettin T."/>
            <person name="Han C."/>
            <person name="Detter J.C."/>
            <person name="Bruce D."/>
            <person name="Goodwin L."/>
            <person name="Ivanova N."/>
            <person name="Mavromatis K."/>
            <person name="Pati A."/>
            <person name="Mikhailova N."/>
            <person name="Chen A."/>
            <person name="Palaniappan K."/>
            <person name="Land M."/>
            <person name="Hauser L."/>
            <person name="Chang Y.-J."/>
            <person name="Jeffries C.D."/>
            <person name="Chain P."/>
            <person name="Rohde M."/>
            <person name="Goeker M."/>
            <person name="Bristow J."/>
            <person name="Eisen J.A."/>
            <person name="Markowitz V."/>
            <person name="Hugenholtz P."/>
            <person name="Kyrpides N.C."/>
            <person name="Klenk H.-P."/>
            <person name="Lapidus A."/>
        </authorList>
    </citation>
    <scope>NUCLEOTIDE SEQUENCE [LARGE SCALE GENOMIC DNA]</scope>
    <source>
        <strain evidence="2">DSM 15894 / CECT 5975 / LMG 20990 / XIL07</strain>
    </source>
</reference>
<dbReference type="InterPro" id="IPR009351">
    <property type="entry name" value="AlkZ-like"/>
</dbReference>
<reference evidence="2" key="1">
    <citation type="submission" date="2009-11" db="EMBL/GenBank/DDBJ databases">
        <title>The complete chromosome of Xylanimonas cellulosilytica DSM 15894.</title>
        <authorList>
            <consortium name="US DOE Joint Genome Institute (JGI-PGF)"/>
            <person name="Lucas S."/>
            <person name="Copeland A."/>
            <person name="Lapidus A."/>
            <person name="Glavina del Rio T."/>
            <person name="Dalin E."/>
            <person name="Tice H."/>
            <person name="Bruce D."/>
            <person name="Goodwin L."/>
            <person name="Pitluck S."/>
            <person name="Kyrpides N."/>
            <person name="Mavromatis K."/>
            <person name="Ivanova N."/>
            <person name="Mikhailova N."/>
            <person name="Foster B."/>
            <person name="Clum A."/>
            <person name="Brettin T."/>
            <person name="Detter J.C."/>
            <person name="Han C."/>
            <person name="Larimer F."/>
            <person name="Land M."/>
            <person name="Hauser L."/>
            <person name="Markowitz V."/>
            <person name="Cheng J.F."/>
            <person name="Hugenholtz P."/>
            <person name="Woyke T."/>
            <person name="Wu D."/>
            <person name="Gehrich-Schroeter G."/>
            <person name="Schneider S."/>
            <person name="Pukall S.R."/>
            <person name="Klenk H.P."/>
            <person name="Eisen J.A."/>
        </authorList>
    </citation>
    <scope>NUCLEOTIDE SEQUENCE [LARGE SCALE GENOMIC DNA]</scope>
    <source>
        <strain evidence="2">DSM 15894 / CECT 5975 / LMG 20990 / XIL07</strain>
    </source>
</reference>